<dbReference type="EMBL" id="JBICCN010000429">
    <property type="protein sequence ID" value="KAL3069364.1"/>
    <property type="molecule type" value="Genomic_DNA"/>
</dbReference>
<evidence type="ECO:0008006" key="3">
    <source>
        <dbReference type="Google" id="ProtNLM"/>
    </source>
</evidence>
<proteinExistence type="predicted"/>
<name>A0ABD2HPA7_HETSC</name>
<keyword evidence="2" id="KW-1185">Reference proteome</keyword>
<dbReference type="AlphaFoldDB" id="A0ABD2HPA7"/>
<evidence type="ECO:0000313" key="2">
    <source>
        <dbReference type="Proteomes" id="UP001620645"/>
    </source>
</evidence>
<reference evidence="1 2" key="1">
    <citation type="submission" date="2024-10" db="EMBL/GenBank/DDBJ databases">
        <authorList>
            <person name="Kim D."/>
        </authorList>
    </citation>
    <scope>NUCLEOTIDE SEQUENCE [LARGE SCALE GENOMIC DNA]</scope>
    <source>
        <strain evidence="1">Taebaek</strain>
    </source>
</reference>
<organism evidence="1 2">
    <name type="scientific">Heterodera schachtii</name>
    <name type="common">Sugarbeet cyst nematode worm</name>
    <name type="synonym">Tylenchus schachtii</name>
    <dbReference type="NCBI Taxonomy" id="97005"/>
    <lineage>
        <taxon>Eukaryota</taxon>
        <taxon>Metazoa</taxon>
        <taxon>Ecdysozoa</taxon>
        <taxon>Nematoda</taxon>
        <taxon>Chromadorea</taxon>
        <taxon>Rhabditida</taxon>
        <taxon>Tylenchina</taxon>
        <taxon>Tylenchomorpha</taxon>
        <taxon>Tylenchoidea</taxon>
        <taxon>Heteroderidae</taxon>
        <taxon>Heteroderinae</taxon>
        <taxon>Heterodera</taxon>
    </lineage>
</organism>
<dbReference type="Proteomes" id="UP001620645">
    <property type="component" value="Unassembled WGS sequence"/>
</dbReference>
<comment type="caution">
    <text evidence="1">The sequence shown here is derived from an EMBL/GenBank/DDBJ whole genome shotgun (WGS) entry which is preliminary data.</text>
</comment>
<sequence length="132" mass="15358">MRFRTRKQLIEYDIGEGMTIYMNVINWDEIWDEKLPSSSSAAVADGSIFHIHVDYGSRRVTIWVNDTDTVQSLGKVRPFMEWDWNCKFGDISLFKRPFRVGINELVDNEKTMDEYGIREGDTIESLSAERLG</sequence>
<protein>
    <recommendedName>
        <fullName evidence="3">Ubiquitin-like domain-containing protein</fullName>
    </recommendedName>
</protein>
<accession>A0ABD2HPA7</accession>
<evidence type="ECO:0000313" key="1">
    <source>
        <dbReference type="EMBL" id="KAL3069364.1"/>
    </source>
</evidence>
<gene>
    <name evidence="1" type="ORF">niasHS_018089</name>
</gene>